<sequence>MVDVFPTQATAEARYIAIFGTRTRFVVMPNPKIFRETSRARASRDGRGVDDMTRPGDVDFHVLHSRIIRP</sequence>
<dbReference type="OrthoDB" id="5871347at2759"/>
<gene>
    <name evidence="1" type="ORF">ANCDUO_12849</name>
</gene>
<name>A0A0C2D4D1_9BILA</name>
<accession>A0A0C2D4D1</accession>
<organism evidence="1 2">
    <name type="scientific">Ancylostoma duodenale</name>
    <dbReference type="NCBI Taxonomy" id="51022"/>
    <lineage>
        <taxon>Eukaryota</taxon>
        <taxon>Metazoa</taxon>
        <taxon>Ecdysozoa</taxon>
        <taxon>Nematoda</taxon>
        <taxon>Chromadorea</taxon>
        <taxon>Rhabditida</taxon>
        <taxon>Rhabditina</taxon>
        <taxon>Rhabditomorpha</taxon>
        <taxon>Strongyloidea</taxon>
        <taxon>Ancylostomatidae</taxon>
        <taxon>Ancylostomatinae</taxon>
        <taxon>Ancylostoma</taxon>
    </lineage>
</organism>
<proteinExistence type="predicted"/>
<evidence type="ECO:0000313" key="1">
    <source>
        <dbReference type="EMBL" id="KIH56967.1"/>
    </source>
</evidence>
<keyword evidence="2" id="KW-1185">Reference proteome</keyword>
<reference evidence="1" key="1">
    <citation type="submission" date="2013-12" db="EMBL/GenBank/DDBJ databases">
        <title>Draft genome of the parsitic nematode Ancylostoma duodenale.</title>
        <authorList>
            <person name="Mitreva M."/>
        </authorList>
    </citation>
    <scope>NUCLEOTIDE SEQUENCE [LARGE SCALE GENOMIC DNA]</scope>
    <source>
        <strain evidence="1">Zhejiang</strain>
    </source>
</reference>
<dbReference type="Proteomes" id="UP000054047">
    <property type="component" value="Unassembled WGS sequence"/>
</dbReference>
<dbReference type="AlphaFoldDB" id="A0A0C2D4D1"/>
<evidence type="ECO:0000313" key="2">
    <source>
        <dbReference type="Proteomes" id="UP000054047"/>
    </source>
</evidence>
<protein>
    <submittedName>
        <fullName evidence="1">Uncharacterized protein</fullName>
    </submittedName>
</protein>
<dbReference type="EMBL" id="KN735023">
    <property type="protein sequence ID" value="KIH56967.1"/>
    <property type="molecule type" value="Genomic_DNA"/>
</dbReference>